<dbReference type="AlphaFoldDB" id="A0A5B9E5F5"/>
<keyword evidence="2" id="KW-1185">Reference proteome</keyword>
<dbReference type="Gene3D" id="3.40.50.1010">
    <property type="entry name" value="5'-nuclease"/>
    <property type="match status" value="1"/>
</dbReference>
<dbReference type="Proteomes" id="UP000321820">
    <property type="component" value="Chromosome"/>
</dbReference>
<accession>A0A5B9E5F5</accession>
<dbReference type="SUPFAM" id="SSF88723">
    <property type="entry name" value="PIN domain-like"/>
    <property type="match status" value="1"/>
</dbReference>
<dbReference type="KEGG" id="talb:FTW19_01560"/>
<evidence type="ECO:0000313" key="2">
    <source>
        <dbReference type="Proteomes" id="UP000321820"/>
    </source>
</evidence>
<dbReference type="EMBL" id="CP042806">
    <property type="protein sequence ID" value="QEE26804.1"/>
    <property type="molecule type" value="Genomic_DNA"/>
</dbReference>
<organism evidence="1 2">
    <name type="scientific">Terriglobus albidus</name>
    <dbReference type="NCBI Taxonomy" id="1592106"/>
    <lineage>
        <taxon>Bacteria</taxon>
        <taxon>Pseudomonadati</taxon>
        <taxon>Acidobacteriota</taxon>
        <taxon>Terriglobia</taxon>
        <taxon>Terriglobales</taxon>
        <taxon>Acidobacteriaceae</taxon>
        <taxon>Terriglobus</taxon>
    </lineage>
</organism>
<dbReference type="OrthoDB" id="7277438at2"/>
<name>A0A5B9E5F5_9BACT</name>
<reference evidence="1 2" key="1">
    <citation type="submission" date="2019-08" db="EMBL/GenBank/DDBJ databases">
        <title>Complete genome sequence of Terriglobus albidus strain ORNL.</title>
        <authorList>
            <person name="Podar M."/>
        </authorList>
    </citation>
    <scope>NUCLEOTIDE SEQUENCE [LARGE SCALE GENOMIC DNA]</scope>
    <source>
        <strain evidence="1 2">ORNL</strain>
    </source>
</reference>
<evidence type="ECO:0000313" key="1">
    <source>
        <dbReference type="EMBL" id="QEE26804.1"/>
    </source>
</evidence>
<proteinExistence type="predicted"/>
<protein>
    <submittedName>
        <fullName evidence="1">Type II toxin-antitoxin system VapC family toxin</fullName>
    </submittedName>
</protein>
<dbReference type="RefSeq" id="WP_147645942.1">
    <property type="nucleotide sequence ID" value="NZ_CP042806.1"/>
</dbReference>
<gene>
    <name evidence="1" type="ORF">FTW19_01560</name>
</gene>
<sequence length="190" mass="21516">MSSKSVLDQSLRRLKPEKHRKSLTYRDRAVLPFLADLKPPFPKLLLDTTVYVDLLQNKLPAEADIALRAGSLWHSTVSEAELAALTGLLDPARSETKTAVAQIAASIDRWPTHRILTPDREIWREAGILAGLIARLQHYRPNERRKALNDALTFLTGIRYGCAILTRNITDFDLLMQLDSRGQVLFYDQI</sequence>
<dbReference type="InterPro" id="IPR029060">
    <property type="entry name" value="PIN-like_dom_sf"/>
</dbReference>